<name>A0A6J4QMG6_9PSEU</name>
<evidence type="ECO:0000313" key="1">
    <source>
        <dbReference type="EMBL" id="CAA9449278.1"/>
    </source>
</evidence>
<gene>
    <name evidence="1" type="ORF">AVDCRST_MAG66-4723</name>
</gene>
<accession>A0A6J4QMG6</accession>
<proteinExistence type="predicted"/>
<protein>
    <submittedName>
        <fullName evidence="1">Uncharacterized protein</fullName>
    </submittedName>
</protein>
<dbReference type="EMBL" id="CADCUS010000635">
    <property type="protein sequence ID" value="CAA9449278.1"/>
    <property type="molecule type" value="Genomic_DNA"/>
</dbReference>
<dbReference type="AlphaFoldDB" id="A0A6J4QMG6"/>
<reference evidence="1" key="1">
    <citation type="submission" date="2020-02" db="EMBL/GenBank/DDBJ databases">
        <authorList>
            <person name="Meier V. D."/>
        </authorList>
    </citation>
    <scope>NUCLEOTIDE SEQUENCE</scope>
    <source>
        <strain evidence="1">AVDCRST_MAG66</strain>
    </source>
</reference>
<organism evidence="1">
    <name type="scientific">uncultured Pseudonocardia sp</name>
    <dbReference type="NCBI Taxonomy" id="211455"/>
    <lineage>
        <taxon>Bacteria</taxon>
        <taxon>Bacillati</taxon>
        <taxon>Actinomycetota</taxon>
        <taxon>Actinomycetes</taxon>
        <taxon>Pseudonocardiales</taxon>
        <taxon>Pseudonocardiaceae</taxon>
        <taxon>Pseudonocardia</taxon>
        <taxon>environmental samples</taxon>
    </lineage>
</organism>
<sequence length="90" mass="9767">MAALATLVPGPQSPELSAEVFQVPAEVSARCHQSGFYQSLLGPPCDGAGVQPQSAGDLARRQESIGHCRTVRRRVCPGQRMRLVRLNWLV</sequence>